<name>A0A914YUH0_9BILA</name>
<reference evidence="3" key="1">
    <citation type="submission" date="2022-11" db="UniProtKB">
        <authorList>
            <consortium name="WormBaseParasite"/>
        </authorList>
    </citation>
    <scope>IDENTIFICATION</scope>
</reference>
<dbReference type="Proteomes" id="UP000887577">
    <property type="component" value="Unplaced"/>
</dbReference>
<feature type="region of interest" description="Disordered" evidence="1">
    <location>
        <begin position="209"/>
        <end position="239"/>
    </location>
</feature>
<accession>A0A914YUH0</accession>
<dbReference type="AlphaFoldDB" id="A0A914YUH0"/>
<sequence length="239" mass="26009">MAAQCAICEKKTSDMRQTGYEGDFVYTTLFFCKDGCTDRNLKLKDTLKRPAPGDGCSGTANAGGCSGGATAGGNMWKFRSSSYVYTACQCHVCSKKTMDMGHVGENGDFTFATLFFCKKTCAARNIELKDILKRPKVESSGIVHSADTNGDAAARKSCYAFSYPRVERKKSDPIVRVEDDAEDDDEATREAHSTPAVTKHVNMVPLMMAPKKHGSKRFYGSDEEEGSPPKKTNFGGISL</sequence>
<proteinExistence type="predicted"/>
<evidence type="ECO:0000256" key="1">
    <source>
        <dbReference type="SAM" id="MobiDB-lite"/>
    </source>
</evidence>
<protein>
    <submittedName>
        <fullName evidence="3">Uncharacterized protein</fullName>
    </submittedName>
</protein>
<feature type="region of interest" description="Disordered" evidence="1">
    <location>
        <begin position="176"/>
        <end position="195"/>
    </location>
</feature>
<organism evidence="2 3">
    <name type="scientific">Panagrolaimus superbus</name>
    <dbReference type="NCBI Taxonomy" id="310955"/>
    <lineage>
        <taxon>Eukaryota</taxon>
        <taxon>Metazoa</taxon>
        <taxon>Ecdysozoa</taxon>
        <taxon>Nematoda</taxon>
        <taxon>Chromadorea</taxon>
        <taxon>Rhabditida</taxon>
        <taxon>Tylenchina</taxon>
        <taxon>Panagrolaimomorpha</taxon>
        <taxon>Panagrolaimoidea</taxon>
        <taxon>Panagrolaimidae</taxon>
        <taxon>Panagrolaimus</taxon>
    </lineage>
</organism>
<evidence type="ECO:0000313" key="3">
    <source>
        <dbReference type="WBParaSite" id="PSU_v2.g3786.t1"/>
    </source>
</evidence>
<dbReference type="WBParaSite" id="PSU_v2.g3786.t1">
    <property type="protein sequence ID" value="PSU_v2.g3786.t1"/>
    <property type="gene ID" value="PSU_v2.g3786"/>
</dbReference>
<keyword evidence="2" id="KW-1185">Reference proteome</keyword>
<evidence type="ECO:0000313" key="2">
    <source>
        <dbReference type="Proteomes" id="UP000887577"/>
    </source>
</evidence>